<dbReference type="KEGG" id="cfk:CFRA_07470"/>
<reference evidence="10 11" key="1">
    <citation type="submission" date="2014-08" db="EMBL/GenBank/DDBJ databases">
        <title>Complete genome sequence of Corynebacterium frankenforstense ST18(T) (=DSM 45800(T)), isolated from raw cow milk.</title>
        <authorList>
            <person name="Ruckert C."/>
            <person name="Albersmeier A."/>
            <person name="Winkler A."/>
            <person name="Lipski A."/>
            <person name="Kalinowski J."/>
        </authorList>
    </citation>
    <scope>NUCLEOTIDE SEQUENCE [LARGE SCALE GENOMIC DNA]</scope>
    <source>
        <strain evidence="10 11">ST18</strain>
    </source>
</reference>
<evidence type="ECO:0000256" key="4">
    <source>
        <dbReference type="ARBA" id="ARBA00013208"/>
    </source>
</evidence>
<dbReference type="InterPro" id="IPR019756">
    <property type="entry name" value="Pept_S26A_signal_pept_1_Ser-AS"/>
</dbReference>
<feature type="domain" description="Peptidase S26" evidence="9">
    <location>
        <begin position="36"/>
        <end position="242"/>
    </location>
</feature>
<dbReference type="Proteomes" id="UP000185434">
    <property type="component" value="Chromosome"/>
</dbReference>
<keyword evidence="8" id="KW-0812">Transmembrane</keyword>
<dbReference type="GO" id="GO:0005886">
    <property type="term" value="C:plasma membrane"/>
    <property type="evidence" value="ECO:0007669"/>
    <property type="project" value="UniProtKB-SubCell"/>
</dbReference>
<comment type="subcellular location">
    <subcellularLocation>
        <location evidence="2">Cell membrane</location>
        <topology evidence="2">Single-pass type II membrane protein</topology>
    </subcellularLocation>
    <subcellularLocation>
        <location evidence="8">Membrane</location>
        <topology evidence="8">Single-pass type II membrane protein</topology>
    </subcellularLocation>
</comment>
<sequence length="260" mass="27603">MPGVSAAAAENAAESGTAGQDEGAKKELPWFVEIPLVIVATFLVIFLVQTFIGRIYLIPSASMEPTLHGCAGCTGDRIVVEKISYYASDPEPGDVVVFAGTDSWNETFTSQRSENAVVRGLQNVGALVGLVAPDENDLVKRIVATGGQTVSCQEGDPSVMVDGKPTDQSFTLQPPQYPVDPNTGSTECGGDYFGPLTVPEGNVFVMGDNRTNSQDSRYHIGDEYQGTIPEDNIRGKVVARVWPPSRIGGVEHADLQAAAN</sequence>
<dbReference type="GO" id="GO:0009003">
    <property type="term" value="F:signal peptidase activity"/>
    <property type="evidence" value="ECO:0007669"/>
    <property type="project" value="UniProtKB-EC"/>
</dbReference>
<comment type="similarity">
    <text evidence="3 8">Belongs to the peptidase S26 family.</text>
</comment>
<comment type="catalytic activity">
    <reaction evidence="1 8">
        <text>Cleavage of hydrophobic, N-terminal signal or leader sequences from secreted and periplasmic proteins.</text>
        <dbReference type="EC" id="3.4.21.89"/>
    </reaction>
</comment>
<dbReference type="InterPro" id="IPR019758">
    <property type="entry name" value="Pept_S26A_signal_pept_1_CS"/>
</dbReference>
<evidence type="ECO:0000256" key="8">
    <source>
        <dbReference type="RuleBase" id="RU362042"/>
    </source>
</evidence>
<evidence type="ECO:0000256" key="1">
    <source>
        <dbReference type="ARBA" id="ARBA00000677"/>
    </source>
</evidence>
<keyword evidence="5 8" id="KW-0645">Protease</keyword>
<dbReference type="PANTHER" id="PTHR43390:SF1">
    <property type="entry name" value="CHLOROPLAST PROCESSING PEPTIDASE"/>
    <property type="match status" value="1"/>
</dbReference>
<feature type="active site" evidence="7">
    <location>
        <position position="140"/>
    </location>
</feature>
<evidence type="ECO:0000256" key="7">
    <source>
        <dbReference type="PIRSR" id="PIRSR600223-1"/>
    </source>
</evidence>
<feature type="active site" evidence="7">
    <location>
        <position position="62"/>
    </location>
</feature>
<evidence type="ECO:0000256" key="5">
    <source>
        <dbReference type="ARBA" id="ARBA00022670"/>
    </source>
</evidence>
<keyword evidence="6 8" id="KW-0378">Hydrolase</keyword>
<keyword evidence="8" id="KW-0472">Membrane</keyword>
<evidence type="ECO:0000256" key="3">
    <source>
        <dbReference type="ARBA" id="ARBA00009370"/>
    </source>
</evidence>
<name>A0A1L7CTE7_9CORY</name>
<dbReference type="PANTHER" id="PTHR43390">
    <property type="entry name" value="SIGNAL PEPTIDASE I"/>
    <property type="match status" value="1"/>
</dbReference>
<dbReference type="STRING" id="1437875.CFRA_07470"/>
<organism evidence="10 11">
    <name type="scientific">Corynebacterium frankenforstense DSM 45800</name>
    <dbReference type="NCBI Taxonomy" id="1437875"/>
    <lineage>
        <taxon>Bacteria</taxon>
        <taxon>Bacillati</taxon>
        <taxon>Actinomycetota</taxon>
        <taxon>Actinomycetes</taxon>
        <taxon>Mycobacteriales</taxon>
        <taxon>Corynebacteriaceae</taxon>
        <taxon>Corynebacterium</taxon>
    </lineage>
</organism>
<dbReference type="PRINTS" id="PR00727">
    <property type="entry name" value="LEADERPTASE"/>
</dbReference>
<dbReference type="AlphaFoldDB" id="A0A1L7CTE7"/>
<dbReference type="GO" id="GO:0004252">
    <property type="term" value="F:serine-type endopeptidase activity"/>
    <property type="evidence" value="ECO:0007669"/>
    <property type="project" value="InterPro"/>
</dbReference>
<keyword evidence="11" id="KW-1185">Reference proteome</keyword>
<dbReference type="PROSITE" id="PS00761">
    <property type="entry name" value="SPASE_I_3"/>
    <property type="match status" value="1"/>
</dbReference>
<dbReference type="CDD" id="cd06530">
    <property type="entry name" value="S26_SPase_I"/>
    <property type="match status" value="1"/>
</dbReference>
<accession>A0A1L7CTE7</accession>
<feature type="transmembrane region" description="Helical" evidence="8">
    <location>
        <begin position="34"/>
        <end position="57"/>
    </location>
</feature>
<gene>
    <name evidence="10" type="ORF">CFRA_07470</name>
</gene>
<dbReference type="NCBIfam" id="TIGR02227">
    <property type="entry name" value="sigpep_I_bact"/>
    <property type="match status" value="1"/>
</dbReference>
<evidence type="ECO:0000256" key="6">
    <source>
        <dbReference type="ARBA" id="ARBA00022801"/>
    </source>
</evidence>
<dbReference type="SUPFAM" id="SSF51306">
    <property type="entry name" value="LexA/Signal peptidase"/>
    <property type="match status" value="1"/>
</dbReference>
<evidence type="ECO:0000259" key="9">
    <source>
        <dbReference type="Pfam" id="PF10502"/>
    </source>
</evidence>
<dbReference type="EC" id="3.4.21.89" evidence="4 8"/>
<dbReference type="InterPro" id="IPR036286">
    <property type="entry name" value="LexA/Signal_pep-like_sf"/>
</dbReference>
<dbReference type="GO" id="GO:0006465">
    <property type="term" value="P:signal peptide processing"/>
    <property type="evidence" value="ECO:0007669"/>
    <property type="project" value="InterPro"/>
</dbReference>
<dbReference type="Pfam" id="PF10502">
    <property type="entry name" value="Peptidase_S26"/>
    <property type="match status" value="1"/>
</dbReference>
<protein>
    <recommendedName>
        <fullName evidence="4 8">Signal peptidase I</fullName>
        <ecNumber evidence="4 8">3.4.21.89</ecNumber>
    </recommendedName>
</protein>
<dbReference type="EMBL" id="CP009247">
    <property type="protein sequence ID" value="APT89124.1"/>
    <property type="molecule type" value="Genomic_DNA"/>
</dbReference>
<evidence type="ECO:0000313" key="11">
    <source>
        <dbReference type="Proteomes" id="UP000185434"/>
    </source>
</evidence>
<evidence type="ECO:0000313" key="10">
    <source>
        <dbReference type="EMBL" id="APT89124.1"/>
    </source>
</evidence>
<dbReference type="PROSITE" id="PS00501">
    <property type="entry name" value="SPASE_I_1"/>
    <property type="match status" value="1"/>
</dbReference>
<proteinExistence type="inferred from homology"/>
<dbReference type="Gene3D" id="2.10.109.10">
    <property type="entry name" value="Umud Fragment, subunit A"/>
    <property type="match status" value="1"/>
</dbReference>
<keyword evidence="8" id="KW-1133">Transmembrane helix</keyword>
<evidence type="ECO:0000256" key="2">
    <source>
        <dbReference type="ARBA" id="ARBA00004401"/>
    </source>
</evidence>
<dbReference type="InterPro" id="IPR000223">
    <property type="entry name" value="Pept_S26A_signal_pept_1"/>
</dbReference>
<dbReference type="InterPro" id="IPR019533">
    <property type="entry name" value="Peptidase_S26"/>
</dbReference>